<dbReference type="GeneTree" id="ENSGT00400000024875"/>
<keyword evidence="1" id="KW-0732">Signal</keyword>
<evidence type="ECO:0000313" key="2">
    <source>
        <dbReference type="Ensembl" id="ENSKMAP00000004194.1"/>
    </source>
</evidence>
<dbReference type="CDD" id="cd20220">
    <property type="entry name" value="PFM_natterin-3-like"/>
    <property type="match status" value="1"/>
</dbReference>
<reference evidence="2" key="2">
    <citation type="submission" date="2025-09" db="UniProtKB">
        <authorList>
            <consortium name="Ensembl"/>
        </authorList>
    </citation>
    <scope>IDENTIFICATION</scope>
</reference>
<feature type="signal peptide" evidence="1">
    <location>
        <begin position="1"/>
        <end position="24"/>
    </location>
</feature>
<proteinExistence type="predicted"/>
<dbReference type="AlphaFoldDB" id="A0A3Q3A0D3"/>
<dbReference type="InterPro" id="IPR004991">
    <property type="entry name" value="Aerolysin-like"/>
</dbReference>
<dbReference type="Pfam" id="PF03318">
    <property type="entry name" value="ETX_MTX2"/>
    <property type="match status" value="1"/>
</dbReference>
<dbReference type="PANTHER" id="PTHR39244">
    <property type="entry name" value="NATTERIN-4"/>
    <property type="match status" value="1"/>
</dbReference>
<dbReference type="Pfam" id="PF11901">
    <property type="entry name" value="DM9"/>
    <property type="match status" value="1"/>
</dbReference>
<dbReference type="Gene3D" id="2.170.15.10">
    <property type="entry name" value="Proaerolysin, chain A, domain 3"/>
    <property type="match status" value="1"/>
</dbReference>
<evidence type="ECO:0000313" key="3">
    <source>
        <dbReference type="Proteomes" id="UP000264800"/>
    </source>
</evidence>
<dbReference type="Ensembl" id="ENSKMAT00000004277.1">
    <property type="protein sequence ID" value="ENSKMAP00000004194.1"/>
    <property type="gene ID" value="ENSKMAG00000003196.1"/>
</dbReference>
<evidence type="ECO:0000256" key="1">
    <source>
        <dbReference type="SAM" id="SignalP"/>
    </source>
</evidence>
<dbReference type="SUPFAM" id="SSF56973">
    <property type="entry name" value="Aerolisin/ETX pore-forming domain"/>
    <property type="match status" value="1"/>
</dbReference>
<organism evidence="2 3">
    <name type="scientific">Kryptolebias marmoratus</name>
    <name type="common">Mangrove killifish</name>
    <name type="synonym">Rivulus marmoratus</name>
    <dbReference type="NCBI Taxonomy" id="37003"/>
    <lineage>
        <taxon>Eukaryota</taxon>
        <taxon>Metazoa</taxon>
        <taxon>Chordata</taxon>
        <taxon>Craniata</taxon>
        <taxon>Vertebrata</taxon>
        <taxon>Euteleostomi</taxon>
        <taxon>Actinopterygii</taxon>
        <taxon>Neopterygii</taxon>
        <taxon>Teleostei</taxon>
        <taxon>Neoteleostei</taxon>
        <taxon>Acanthomorphata</taxon>
        <taxon>Ovalentaria</taxon>
        <taxon>Atherinomorphae</taxon>
        <taxon>Cyprinodontiformes</taxon>
        <taxon>Rivulidae</taxon>
        <taxon>Kryptolebias</taxon>
    </lineage>
</organism>
<dbReference type="SMART" id="SM00696">
    <property type="entry name" value="DM9"/>
    <property type="match status" value="1"/>
</dbReference>
<feature type="chain" id="PRO_5018529453" evidence="1">
    <location>
        <begin position="25"/>
        <end position="402"/>
    </location>
</feature>
<dbReference type="InterPro" id="IPR053237">
    <property type="entry name" value="Natterin_C"/>
</dbReference>
<keyword evidence="3" id="KW-1185">Reference proteome</keyword>
<sequence>QTLTLCYFQLLLLLLLALSSVSLQDTVKNRPLDENDHPLTPDLKERVPEIIANVSVSTVRRILPPTKSRHKRQVNSYVDVFDKNSKLRWENWLGYLPNGSVSIYNNYDDRIDYVCKVGCHSGFYNPRKGPFCHYPYYSKVIKDRSFEVLVNEDDFEILEWKKGSSGSVPEYSVRSCSSDEIYVGKNKYGLGKVYPKDKCFYLPWEGDEYWYKVSYEVLTTNMGVSRELISDVKYNIEQAKILKKPPKVLKRSTINNANCDPVSKTTTLSKTTLETNSWGLSVSLMIGVRATFETGIPFLAEGKLDITLEIMFQYSKGKSVTEESTHSVSFTINVPPNHRCTVKMMSYSYDTKIPFTARLKRTYRNGKTKSTTISGTYHGVHTADVYVEVERCEPLPNAKPCT</sequence>
<dbReference type="PANTHER" id="PTHR39244:SF5">
    <property type="entry name" value="NATTERIN-3-LIKE"/>
    <property type="match status" value="1"/>
</dbReference>
<reference evidence="2" key="1">
    <citation type="submission" date="2025-08" db="UniProtKB">
        <authorList>
            <consortium name="Ensembl"/>
        </authorList>
    </citation>
    <scope>IDENTIFICATION</scope>
</reference>
<accession>A0A3Q3A0D3</accession>
<dbReference type="InterPro" id="IPR006616">
    <property type="entry name" value="DM9_repeat"/>
</dbReference>
<protein>
    <submittedName>
        <fullName evidence="2">Natterin-3-like</fullName>
    </submittedName>
</protein>
<dbReference type="Proteomes" id="UP000264800">
    <property type="component" value="Unplaced"/>
</dbReference>
<name>A0A3Q3A0D3_KRYMA</name>